<name>A0ABT8A4C6_9PROT</name>
<feature type="domain" description="Alpha/beta hydrolase fold-3" evidence="2">
    <location>
        <begin position="82"/>
        <end position="276"/>
    </location>
</feature>
<dbReference type="Proteomes" id="UP001529369">
    <property type="component" value="Unassembled WGS sequence"/>
</dbReference>
<evidence type="ECO:0000256" key="1">
    <source>
        <dbReference type="ARBA" id="ARBA00022801"/>
    </source>
</evidence>
<sequence>MSLNRDVAEVLKVIHAPDRPAWDTLSPEGARASYMAGRAATAPEPMPVAEVRDLSIPGPGGPIPLRLYRPAAAPASGSPALAFFHGGGWVLGNLNSHDGVCRHLAARAGCVVLAVDYRLAPEHKFPAALEDAFTATRWLAAEAAGLGVDPARIAVGGDSAGGNLAASVCLLAREAGGPAIAFQLLLYPATDFAMDTPSHADFGEGHLLTRASMAWFRDHYLNHAGEVADWRASPLLAASVAGLPPAYVLTASHDPLRDEGEAYARRLVEAGIPVTL</sequence>
<dbReference type="EMBL" id="JAUFPN010000107">
    <property type="protein sequence ID" value="MDN3564546.1"/>
    <property type="molecule type" value="Genomic_DNA"/>
</dbReference>
<dbReference type="InterPro" id="IPR013094">
    <property type="entry name" value="AB_hydrolase_3"/>
</dbReference>
<evidence type="ECO:0000259" key="2">
    <source>
        <dbReference type="Pfam" id="PF07859"/>
    </source>
</evidence>
<keyword evidence="1 3" id="KW-0378">Hydrolase</keyword>
<dbReference type="PANTHER" id="PTHR48081:SF8">
    <property type="entry name" value="ALPHA_BETA HYDROLASE FOLD-3 DOMAIN-CONTAINING PROTEIN-RELATED"/>
    <property type="match status" value="1"/>
</dbReference>
<proteinExistence type="predicted"/>
<dbReference type="PANTHER" id="PTHR48081">
    <property type="entry name" value="AB HYDROLASE SUPERFAMILY PROTEIN C4A8.06C"/>
    <property type="match status" value="1"/>
</dbReference>
<dbReference type="SUPFAM" id="SSF53474">
    <property type="entry name" value="alpha/beta-Hydrolases"/>
    <property type="match status" value="1"/>
</dbReference>
<protein>
    <submittedName>
        <fullName evidence="3">Alpha/beta hydrolase</fullName>
    </submittedName>
</protein>
<dbReference type="InterPro" id="IPR050300">
    <property type="entry name" value="GDXG_lipolytic_enzyme"/>
</dbReference>
<comment type="caution">
    <text evidence="3">The sequence shown here is derived from an EMBL/GenBank/DDBJ whole genome shotgun (WGS) entry which is preliminary data.</text>
</comment>
<gene>
    <name evidence="3" type="ORF">QWZ14_09240</name>
</gene>
<dbReference type="Pfam" id="PF07859">
    <property type="entry name" value="Abhydrolase_3"/>
    <property type="match status" value="1"/>
</dbReference>
<accession>A0ABT8A4C6</accession>
<reference evidence="4" key="1">
    <citation type="journal article" date="2019" name="Int. J. Syst. Evol. Microbiol.">
        <title>The Global Catalogue of Microorganisms (GCM) 10K type strain sequencing project: providing services to taxonomists for standard genome sequencing and annotation.</title>
        <authorList>
            <consortium name="The Broad Institute Genomics Platform"/>
            <consortium name="The Broad Institute Genome Sequencing Center for Infectious Disease"/>
            <person name="Wu L."/>
            <person name="Ma J."/>
        </authorList>
    </citation>
    <scope>NUCLEOTIDE SEQUENCE [LARGE SCALE GENOMIC DNA]</scope>
    <source>
        <strain evidence="4">CECT 7131</strain>
    </source>
</reference>
<organism evidence="3 4">
    <name type="scientific">Paeniroseomonas aquatica</name>
    <dbReference type="NCBI Taxonomy" id="373043"/>
    <lineage>
        <taxon>Bacteria</taxon>
        <taxon>Pseudomonadati</taxon>
        <taxon>Pseudomonadota</taxon>
        <taxon>Alphaproteobacteria</taxon>
        <taxon>Acetobacterales</taxon>
        <taxon>Acetobacteraceae</taxon>
        <taxon>Paeniroseomonas</taxon>
    </lineage>
</organism>
<dbReference type="InterPro" id="IPR029058">
    <property type="entry name" value="AB_hydrolase_fold"/>
</dbReference>
<dbReference type="Gene3D" id="3.40.50.1820">
    <property type="entry name" value="alpha/beta hydrolase"/>
    <property type="match status" value="1"/>
</dbReference>
<keyword evidence="4" id="KW-1185">Reference proteome</keyword>
<dbReference type="GO" id="GO:0016787">
    <property type="term" value="F:hydrolase activity"/>
    <property type="evidence" value="ECO:0007669"/>
    <property type="project" value="UniProtKB-KW"/>
</dbReference>
<dbReference type="RefSeq" id="WP_290316345.1">
    <property type="nucleotide sequence ID" value="NZ_JAUFPN010000107.1"/>
</dbReference>
<evidence type="ECO:0000313" key="3">
    <source>
        <dbReference type="EMBL" id="MDN3564546.1"/>
    </source>
</evidence>
<evidence type="ECO:0000313" key="4">
    <source>
        <dbReference type="Proteomes" id="UP001529369"/>
    </source>
</evidence>